<gene>
    <name evidence="1" type="ORF">ADIWIN_0083</name>
</gene>
<dbReference type="EC" id="1.6.5.-" evidence="1"/>
<accession>S7X6P6</accession>
<keyword evidence="2" id="KW-1185">Reference proteome</keyword>
<proteinExistence type="predicted"/>
<dbReference type="Proteomes" id="UP000014962">
    <property type="component" value="Unassembled WGS sequence"/>
</dbReference>
<evidence type="ECO:0000313" key="1">
    <source>
        <dbReference type="EMBL" id="EPR74719.1"/>
    </source>
</evidence>
<dbReference type="PANTHER" id="PTHR37839">
    <property type="entry name" value="NA(+)-TRANSLOCATING NADH-QUINONE REDUCTASE SUBUNIT A"/>
    <property type="match status" value="1"/>
</dbReference>
<comment type="caution">
    <text evidence="1">The sequence shown here is derived from an EMBL/GenBank/DDBJ whole genome shotgun (WGS) entry which is preliminary data.</text>
</comment>
<dbReference type="PATRIC" id="fig|641526.4.peg.82"/>
<evidence type="ECO:0000313" key="2">
    <source>
        <dbReference type="Proteomes" id="UP000014962"/>
    </source>
</evidence>
<dbReference type="eggNOG" id="COG1726">
    <property type="taxonomic scope" value="Bacteria"/>
</dbReference>
<sequence>MNGEHRNFVLTGNYEQVFPLDIYPMQILKACLYKDLDEMEALGMYEVAPEDFALTEFVCVSKQPHQQIIRAGLDLMLEEIG</sequence>
<reference evidence="1 2" key="1">
    <citation type="journal article" date="2013" name="Genome Announc.">
        <title>Draft Genome Sequence of Winogradskyella psychrotolerans RS-3T, Isolated from the Marine Transect of Kongsfjorden, Ny-Alesund, Svalbard, Arctic Ocean.</title>
        <authorList>
            <person name="Kumar Pinnaka A."/>
            <person name="Ara S."/>
            <person name="Singh A."/>
            <person name="Shivaji S."/>
        </authorList>
    </citation>
    <scope>NUCLEOTIDE SEQUENCE [LARGE SCALE GENOMIC DNA]</scope>
    <source>
        <strain evidence="1 2">RS-3</strain>
    </source>
</reference>
<dbReference type="PANTHER" id="PTHR37839:SF1">
    <property type="entry name" value="NA(+)-TRANSLOCATING NADH-QUINONE REDUCTASE SUBUNIT A"/>
    <property type="match status" value="1"/>
</dbReference>
<dbReference type="GO" id="GO:0006814">
    <property type="term" value="P:sodium ion transport"/>
    <property type="evidence" value="ECO:0007669"/>
    <property type="project" value="InterPro"/>
</dbReference>
<organism evidence="1 2">
    <name type="scientific">Winogradskyella psychrotolerans RS-3</name>
    <dbReference type="NCBI Taxonomy" id="641526"/>
    <lineage>
        <taxon>Bacteria</taxon>
        <taxon>Pseudomonadati</taxon>
        <taxon>Bacteroidota</taxon>
        <taxon>Flavobacteriia</taxon>
        <taxon>Flavobacteriales</taxon>
        <taxon>Flavobacteriaceae</taxon>
        <taxon>Winogradskyella</taxon>
    </lineage>
</organism>
<protein>
    <submittedName>
        <fullName evidence="1">Na(+)-translocating NADH-quinone reductase subunit A</fullName>
        <ecNumber evidence="1">1.6.5.-</ecNumber>
    </submittedName>
</protein>
<dbReference type="InterPro" id="IPR008703">
    <property type="entry name" value="NqrA"/>
</dbReference>
<name>S7X6P6_9FLAO</name>
<dbReference type="EMBL" id="ATMR01000007">
    <property type="protein sequence ID" value="EPR74719.1"/>
    <property type="molecule type" value="Genomic_DNA"/>
</dbReference>
<dbReference type="AlphaFoldDB" id="S7X6P6"/>
<dbReference type="GO" id="GO:0016655">
    <property type="term" value="F:oxidoreductase activity, acting on NAD(P)H, quinone or similar compound as acceptor"/>
    <property type="evidence" value="ECO:0007669"/>
    <property type="project" value="InterPro"/>
</dbReference>
<dbReference type="STRING" id="641526.ADIWIN_0083"/>
<keyword evidence="1" id="KW-0560">Oxidoreductase</keyword>